<evidence type="ECO:0000256" key="2">
    <source>
        <dbReference type="ARBA" id="ARBA00022694"/>
    </source>
</evidence>
<feature type="binding site" evidence="3">
    <location>
        <position position="166"/>
    </location>
    <ligand>
        <name>ATP</name>
        <dbReference type="ChEBI" id="CHEBI:30616"/>
    </ligand>
</feature>
<dbReference type="InterPro" id="IPR008513">
    <property type="entry name" value="tRNA(Met)_cyd_acetate_ligase"/>
</dbReference>
<dbReference type="AlphaFoldDB" id="A0A6I2GBK9"/>
<dbReference type="GO" id="GO:0006400">
    <property type="term" value="P:tRNA modification"/>
    <property type="evidence" value="ECO:0007669"/>
    <property type="project" value="UniProtKB-UniRule"/>
</dbReference>
<protein>
    <recommendedName>
        <fullName evidence="3">tRNA(Met) cytidine acetate ligase</fullName>
        <ecNumber evidence="3">6.3.4.-</ecNumber>
    </recommendedName>
</protein>
<comment type="subcellular location">
    <subcellularLocation>
        <location evidence="3">Cytoplasm</location>
    </subcellularLocation>
</comment>
<proteinExistence type="inferred from homology"/>
<dbReference type="Proteomes" id="UP000430975">
    <property type="component" value="Unassembled WGS sequence"/>
</dbReference>
<keyword evidence="3" id="KW-0820">tRNA-binding</keyword>
<feature type="binding site" evidence="3">
    <location>
        <position position="101"/>
    </location>
    <ligand>
        <name>ATP</name>
        <dbReference type="ChEBI" id="CHEBI:30616"/>
    </ligand>
</feature>
<dbReference type="EC" id="6.3.4.-" evidence="3"/>
<organism evidence="4 5">
    <name type="scientific">Fundicoccus ignavus</name>
    <dbReference type="NCBI Taxonomy" id="2664442"/>
    <lineage>
        <taxon>Bacteria</taxon>
        <taxon>Bacillati</taxon>
        <taxon>Bacillota</taxon>
        <taxon>Bacilli</taxon>
        <taxon>Lactobacillales</taxon>
        <taxon>Aerococcaceae</taxon>
        <taxon>Fundicoccus</taxon>
    </lineage>
</organism>
<feature type="binding site" evidence="3">
    <location>
        <begin position="191"/>
        <end position="192"/>
    </location>
    <ligand>
        <name>ATP</name>
        <dbReference type="ChEBI" id="CHEBI:30616"/>
    </ligand>
</feature>
<dbReference type="GO" id="GO:0000049">
    <property type="term" value="F:tRNA binding"/>
    <property type="evidence" value="ECO:0007669"/>
    <property type="project" value="UniProtKB-KW"/>
</dbReference>
<keyword evidence="3" id="KW-0547">Nucleotide-binding</keyword>
<dbReference type="HAMAP" id="MF_01539">
    <property type="entry name" value="TmcAL"/>
    <property type="match status" value="1"/>
</dbReference>
<comment type="similarity">
    <text evidence="3">Belongs to the TmcAL family.</text>
</comment>
<dbReference type="PANTHER" id="PTHR37825:SF1">
    <property type="entry name" value="TRNA(MET) CYTIDINE ACETATE LIGASE"/>
    <property type="match status" value="1"/>
</dbReference>
<name>A0A6I2GBK9_9LACT</name>
<accession>A0A6I2GBK9</accession>
<dbReference type="RefSeq" id="WP_153863346.1">
    <property type="nucleotide sequence ID" value="NZ_WJQS01000003.1"/>
</dbReference>
<keyword evidence="3" id="KW-0067">ATP-binding</keyword>
<reference evidence="4 5" key="1">
    <citation type="submission" date="2019-11" db="EMBL/GenBank/DDBJ databases">
        <title>Characterisation of Fundicoccus ignavus gen. nov. sp. nov., a novel genus of the family Aerococcaceae isolated from bulk tank milk.</title>
        <authorList>
            <person name="Siebert A."/>
            <person name="Huptas C."/>
            <person name="Wenning M."/>
            <person name="Scherer S."/>
            <person name="Doll E.V."/>
        </authorList>
    </citation>
    <scope>NUCLEOTIDE SEQUENCE [LARGE SCALE GENOMIC DNA]</scope>
    <source>
        <strain evidence="4 5">WS4759</strain>
    </source>
</reference>
<evidence type="ECO:0000256" key="1">
    <source>
        <dbReference type="ARBA" id="ARBA00022598"/>
    </source>
</evidence>
<comment type="caution">
    <text evidence="4">The sequence shown here is derived from an EMBL/GenBank/DDBJ whole genome shotgun (WGS) entry which is preliminary data.</text>
</comment>
<dbReference type="PANTHER" id="PTHR37825">
    <property type="entry name" value="TRNA(MET) CYTIDINE ACETATE LIGASE"/>
    <property type="match status" value="1"/>
</dbReference>
<comment type="function">
    <text evidence="3">Catalyzes the formation of N(4)-acetylcytidine (ac(4)C) at the wobble position of elongator tRNA(Met), using acetate and ATP as substrates. First activates an acetate ion to form acetyladenylate (Ac-AMP) and then transfers the acetyl group to tRNA to form ac(4)C34.</text>
</comment>
<evidence type="ECO:0000313" key="5">
    <source>
        <dbReference type="Proteomes" id="UP000430975"/>
    </source>
</evidence>
<evidence type="ECO:0000313" key="4">
    <source>
        <dbReference type="EMBL" id="MRI85157.1"/>
    </source>
</evidence>
<gene>
    <name evidence="3" type="primary">tmcAL</name>
    <name evidence="4" type="ORF">GIY09_04615</name>
</gene>
<keyword evidence="5" id="KW-1185">Reference proteome</keyword>
<sequence length="403" mass="46223">MKIVGIITEYNPFHHGHHYQLQQAKLQTQADVLVVLMSGNVVQRGEFAILTKWQRSQLALEYGADLVLELPLLASMQSADYFAQIGVELLSKVGCETIVFGTETANSDAILAYVKWYKEHFDEIQDAIQRHLKTGISYAAAMQVAIDDIKEKSNIADWGFDPGSANHLLGIQYMLANLQLEHPMEVVAIPRINTVTSLSETVRFENQDVGILSGSQIRQAWWSGKLAIQSIPIKTLTAFKEGTAVRWEDYWPLLHYQLNCHTAESLRQVFGIKEGLEYLLLKKVNEARTFSEFRASLVSKRWTQSSIQRILMAVLLNISYEEWEYYREKMAVQPAVRVLGYRPQGRKVLKALREEPNLDLFSNFTQAYEERYDLTIRADRILCLNPRVTIEEQNYSKYPIQVT</sequence>
<dbReference type="Pfam" id="PF05636">
    <property type="entry name" value="HIGH_NTase1"/>
    <property type="match status" value="1"/>
</dbReference>
<dbReference type="Gene3D" id="3.40.50.620">
    <property type="entry name" value="HUPs"/>
    <property type="match status" value="1"/>
</dbReference>
<dbReference type="GO" id="GO:0005524">
    <property type="term" value="F:ATP binding"/>
    <property type="evidence" value="ECO:0007669"/>
    <property type="project" value="UniProtKB-KW"/>
</dbReference>
<dbReference type="InterPro" id="IPR014729">
    <property type="entry name" value="Rossmann-like_a/b/a_fold"/>
</dbReference>
<comment type="catalytic activity">
    <reaction evidence="3">
        <text>cytidine(34) in elongator tRNA(Met) + acetate + ATP = N(4)-acetylcytidine(34) in elongator tRNA(Met) + AMP + diphosphate</text>
        <dbReference type="Rhea" id="RHEA:58144"/>
        <dbReference type="Rhea" id="RHEA-COMP:10693"/>
        <dbReference type="Rhea" id="RHEA-COMP:10694"/>
        <dbReference type="ChEBI" id="CHEBI:30089"/>
        <dbReference type="ChEBI" id="CHEBI:30616"/>
        <dbReference type="ChEBI" id="CHEBI:33019"/>
        <dbReference type="ChEBI" id="CHEBI:74900"/>
        <dbReference type="ChEBI" id="CHEBI:82748"/>
        <dbReference type="ChEBI" id="CHEBI:456215"/>
    </reaction>
</comment>
<dbReference type="GO" id="GO:0016879">
    <property type="term" value="F:ligase activity, forming carbon-nitrogen bonds"/>
    <property type="evidence" value="ECO:0007669"/>
    <property type="project" value="UniProtKB-UniRule"/>
</dbReference>
<keyword evidence="3" id="KW-0963">Cytoplasm</keyword>
<keyword evidence="2 3" id="KW-0819">tRNA processing</keyword>
<keyword evidence="1 3" id="KW-0436">Ligase</keyword>
<dbReference type="SUPFAM" id="SSF52374">
    <property type="entry name" value="Nucleotidylyl transferase"/>
    <property type="match status" value="1"/>
</dbReference>
<dbReference type="EMBL" id="WJQS01000003">
    <property type="protein sequence ID" value="MRI85157.1"/>
    <property type="molecule type" value="Genomic_DNA"/>
</dbReference>
<evidence type="ECO:0000256" key="3">
    <source>
        <dbReference type="HAMAP-Rule" id="MF_01539"/>
    </source>
</evidence>
<dbReference type="GO" id="GO:0005737">
    <property type="term" value="C:cytoplasm"/>
    <property type="evidence" value="ECO:0007669"/>
    <property type="project" value="UniProtKB-SubCell"/>
</dbReference>
<keyword evidence="3" id="KW-0694">RNA-binding</keyword>
<feature type="binding site" evidence="3">
    <location>
        <begin position="7"/>
        <end position="20"/>
    </location>
    <ligand>
        <name>ATP</name>
        <dbReference type="ChEBI" id="CHEBI:30616"/>
    </ligand>
</feature>